<dbReference type="EMBL" id="BBPI01000034">
    <property type="protein sequence ID" value="GAM00549.1"/>
    <property type="molecule type" value="Genomic_DNA"/>
</dbReference>
<proteinExistence type="predicted"/>
<keyword evidence="1" id="KW-0732">Signal</keyword>
<feature type="signal peptide" evidence="1">
    <location>
        <begin position="1"/>
        <end position="20"/>
    </location>
</feature>
<name>A0A0A1W6K8_9SPHN</name>
<evidence type="ECO:0000313" key="3">
    <source>
        <dbReference type="Proteomes" id="UP000032305"/>
    </source>
</evidence>
<organism evidence="2 3">
    <name type="scientific">Sphingomonas parapaucimobilis NBRC 15100</name>
    <dbReference type="NCBI Taxonomy" id="1219049"/>
    <lineage>
        <taxon>Bacteria</taxon>
        <taxon>Pseudomonadati</taxon>
        <taxon>Pseudomonadota</taxon>
        <taxon>Alphaproteobacteria</taxon>
        <taxon>Sphingomonadales</taxon>
        <taxon>Sphingomonadaceae</taxon>
        <taxon>Sphingomonas</taxon>
    </lineage>
</organism>
<protein>
    <submittedName>
        <fullName evidence="2">Uncharacterized protein</fullName>
    </submittedName>
</protein>
<dbReference type="Proteomes" id="UP000032305">
    <property type="component" value="Unassembled WGS sequence"/>
</dbReference>
<sequence length="80" mass="7875">MRLGFLVMKIGLGSCAVTNAADQPFKAIACGFQIVGRVAPLLASGEDGSGAARATGGRATVGLGHLGISKTRKGPPLPGG</sequence>
<accession>A0A0A1W6K8</accession>
<evidence type="ECO:0000313" key="2">
    <source>
        <dbReference type="EMBL" id="GAM00549.1"/>
    </source>
</evidence>
<keyword evidence="3" id="KW-1185">Reference proteome</keyword>
<feature type="chain" id="PRO_5001981918" evidence="1">
    <location>
        <begin position="21"/>
        <end position="80"/>
    </location>
</feature>
<gene>
    <name evidence="2" type="ORF">SP5_034_01240</name>
</gene>
<comment type="caution">
    <text evidence="2">The sequence shown here is derived from an EMBL/GenBank/DDBJ whole genome shotgun (WGS) entry which is preliminary data.</text>
</comment>
<reference evidence="2 3" key="1">
    <citation type="submission" date="2014-11" db="EMBL/GenBank/DDBJ databases">
        <title>Whole genome shotgun sequence of Sphingomonas parapaucimobilis NBRC 15100.</title>
        <authorList>
            <person name="Katano-Makiyama Y."/>
            <person name="Hosoyama A."/>
            <person name="Hashimoto M."/>
            <person name="Hosoyama Y."/>
            <person name="Noguchi M."/>
            <person name="Numata M."/>
            <person name="Tsuchikane K."/>
            <person name="Hirakata S."/>
            <person name="Uohara A."/>
            <person name="Shimodaira J."/>
            <person name="Ohji S."/>
            <person name="Ichikawa N."/>
            <person name="Kimura A."/>
            <person name="Yamazoe A."/>
            <person name="Fujita N."/>
        </authorList>
    </citation>
    <scope>NUCLEOTIDE SEQUENCE [LARGE SCALE GENOMIC DNA]</scope>
    <source>
        <strain evidence="2 3">NBRC 15100</strain>
    </source>
</reference>
<dbReference type="AlphaFoldDB" id="A0A0A1W6K8"/>
<evidence type="ECO:0000256" key="1">
    <source>
        <dbReference type="SAM" id="SignalP"/>
    </source>
</evidence>